<organism evidence="1 2">
    <name type="scientific">Rosa chinensis</name>
    <name type="common">China rose</name>
    <dbReference type="NCBI Taxonomy" id="74649"/>
    <lineage>
        <taxon>Eukaryota</taxon>
        <taxon>Viridiplantae</taxon>
        <taxon>Streptophyta</taxon>
        <taxon>Embryophyta</taxon>
        <taxon>Tracheophyta</taxon>
        <taxon>Spermatophyta</taxon>
        <taxon>Magnoliopsida</taxon>
        <taxon>eudicotyledons</taxon>
        <taxon>Gunneridae</taxon>
        <taxon>Pentapetalae</taxon>
        <taxon>rosids</taxon>
        <taxon>fabids</taxon>
        <taxon>Rosales</taxon>
        <taxon>Rosaceae</taxon>
        <taxon>Rosoideae</taxon>
        <taxon>Rosoideae incertae sedis</taxon>
        <taxon>Rosa</taxon>
    </lineage>
</organism>
<comment type="caution">
    <text evidence="1">The sequence shown here is derived from an EMBL/GenBank/DDBJ whole genome shotgun (WGS) entry which is preliminary data.</text>
</comment>
<dbReference type="Proteomes" id="UP000238479">
    <property type="component" value="Chromosome 6"/>
</dbReference>
<accession>A0A2P6PN22</accession>
<protein>
    <submittedName>
        <fullName evidence="1">Uncharacterized protein</fullName>
    </submittedName>
</protein>
<dbReference type="AlphaFoldDB" id="A0A2P6PN22"/>
<reference evidence="1 2" key="1">
    <citation type="journal article" date="2018" name="Nat. Genet.">
        <title>The Rosa genome provides new insights in the design of modern roses.</title>
        <authorList>
            <person name="Bendahmane M."/>
        </authorList>
    </citation>
    <scope>NUCLEOTIDE SEQUENCE [LARGE SCALE GENOMIC DNA]</scope>
    <source>
        <strain evidence="2">cv. Old Blush</strain>
    </source>
</reference>
<evidence type="ECO:0000313" key="1">
    <source>
        <dbReference type="EMBL" id="PRQ23321.1"/>
    </source>
</evidence>
<name>A0A2P6PN22_ROSCH</name>
<evidence type="ECO:0000313" key="2">
    <source>
        <dbReference type="Proteomes" id="UP000238479"/>
    </source>
</evidence>
<sequence>MPLPRSCFRSSREDFGEGEALGLDFEAEKVDVGCELIDKVRGLVEMEEGLGD</sequence>
<dbReference type="EMBL" id="PDCK01000044">
    <property type="protein sequence ID" value="PRQ23321.1"/>
    <property type="molecule type" value="Genomic_DNA"/>
</dbReference>
<proteinExistence type="predicted"/>
<dbReference type="Gramene" id="PRQ23321">
    <property type="protein sequence ID" value="PRQ23321"/>
    <property type="gene ID" value="RchiOBHm_Chr6g0260071"/>
</dbReference>
<keyword evidence="2" id="KW-1185">Reference proteome</keyword>
<gene>
    <name evidence="1" type="ORF">RchiOBHm_Chr6g0260071</name>
</gene>